<protein>
    <recommendedName>
        <fullName evidence="3">SGNH/GDSL hydrolase family protein</fullName>
    </recommendedName>
</protein>
<dbReference type="OrthoDB" id="869432at2"/>
<dbReference type="AlphaFoldDB" id="A0A0C1L2V1"/>
<accession>A0A0C1L2V1</accession>
<dbReference type="SUPFAM" id="SSF52266">
    <property type="entry name" value="SGNH hydrolase"/>
    <property type="match status" value="1"/>
</dbReference>
<name>A0A0C1L2V1_9BACT</name>
<dbReference type="EMBL" id="JSVC01000013">
    <property type="protein sequence ID" value="KIC94317.1"/>
    <property type="molecule type" value="Genomic_DNA"/>
</dbReference>
<reference evidence="1 2" key="1">
    <citation type="submission" date="2014-11" db="EMBL/GenBank/DDBJ databases">
        <title>Genome sequence of Flavihumibacter solisilvae 3-3.</title>
        <authorList>
            <person name="Zhou G."/>
            <person name="Li M."/>
            <person name="Wang G."/>
        </authorList>
    </citation>
    <scope>NUCLEOTIDE SEQUENCE [LARGE SCALE GENOMIC DNA]</scope>
    <source>
        <strain evidence="1 2">3-3</strain>
    </source>
</reference>
<evidence type="ECO:0000313" key="2">
    <source>
        <dbReference type="Proteomes" id="UP000031408"/>
    </source>
</evidence>
<gene>
    <name evidence="1" type="ORF">OI18_11820</name>
</gene>
<comment type="caution">
    <text evidence="1">The sequence shown here is derived from an EMBL/GenBank/DDBJ whole genome shotgun (WGS) entry which is preliminary data.</text>
</comment>
<dbReference type="Proteomes" id="UP000031408">
    <property type="component" value="Unassembled WGS sequence"/>
</dbReference>
<evidence type="ECO:0000313" key="1">
    <source>
        <dbReference type="EMBL" id="KIC94317.1"/>
    </source>
</evidence>
<sequence>MKTQIIQFFKRLFLLLVIVALIDLAIGETLRHYYFKQKAGPDSKTIYAVCKMEQDVLIFGSSRANHHYVANDIARVLKHSVYNTGRNGNFNLYSAAVMEAVLTRYTPKAVVIDIVEREFEEKPGSYDYLSSLLPFYSEFPEIQGILQMRSKFEKYKLFSRIYPYNSLFPTIAINNIRANDPALDSNGYAPLHNIMKREVETRNNAKEYKIDSLKVKVFEEMVDLCKQKGIAVFVFCSPYYDILKYDDPSLEMVGEICRKRGVPFWDYSRDKEFKADPNMFDDFQHLNDSSARRYSLRCADSIRRYL</sequence>
<dbReference type="RefSeq" id="WP_039140073.1">
    <property type="nucleotide sequence ID" value="NZ_JSVC01000013.1"/>
</dbReference>
<evidence type="ECO:0008006" key="3">
    <source>
        <dbReference type="Google" id="ProtNLM"/>
    </source>
</evidence>
<keyword evidence="2" id="KW-1185">Reference proteome</keyword>
<proteinExistence type="predicted"/>
<organism evidence="1 2">
    <name type="scientific">Flavihumibacter solisilvae</name>
    <dbReference type="NCBI Taxonomy" id="1349421"/>
    <lineage>
        <taxon>Bacteria</taxon>
        <taxon>Pseudomonadati</taxon>
        <taxon>Bacteroidota</taxon>
        <taxon>Chitinophagia</taxon>
        <taxon>Chitinophagales</taxon>
        <taxon>Chitinophagaceae</taxon>
        <taxon>Flavihumibacter</taxon>
    </lineage>
</organism>
<dbReference type="STRING" id="1349421.OI18_11820"/>